<accession>A0ABS9KPX0</accession>
<dbReference type="EMBL" id="JAKLTR010000004">
    <property type="protein sequence ID" value="MCG2614373.1"/>
    <property type="molecule type" value="Genomic_DNA"/>
</dbReference>
<comment type="caution">
    <text evidence="2">The sequence shown here is derived from an EMBL/GenBank/DDBJ whole genome shotgun (WGS) entry which is preliminary data.</text>
</comment>
<reference evidence="2" key="1">
    <citation type="submission" date="2022-01" db="EMBL/GenBank/DDBJ databases">
        <authorList>
            <person name="Jo J.-H."/>
            <person name="Im W.-T."/>
        </authorList>
    </citation>
    <scope>NUCLEOTIDE SEQUENCE</scope>
    <source>
        <strain evidence="2">NA20</strain>
    </source>
</reference>
<evidence type="ECO:0000313" key="2">
    <source>
        <dbReference type="EMBL" id="MCG2614373.1"/>
    </source>
</evidence>
<feature type="signal peptide" evidence="1">
    <location>
        <begin position="1"/>
        <end position="23"/>
    </location>
</feature>
<dbReference type="Proteomes" id="UP001165367">
    <property type="component" value="Unassembled WGS sequence"/>
</dbReference>
<dbReference type="InterPro" id="IPR019861">
    <property type="entry name" value="PorP/SprF_Bacteroidetes"/>
</dbReference>
<keyword evidence="3" id="KW-1185">Reference proteome</keyword>
<proteinExistence type="predicted"/>
<feature type="chain" id="PRO_5045682402" evidence="1">
    <location>
        <begin position="24"/>
        <end position="340"/>
    </location>
</feature>
<evidence type="ECO:0000256" key="1">
    <source>
        <dbReference type="SAM" id="SignalP"/>
    </source>
</evidence>
<keyword evidence="1" id="KW-0732">Signal</keyword>
<protein>
    <submittedName>
        <fullName evidence="2">PorP/SprF family type IX secretion system membrane protein</fullName>
    </submittedName>
</protein>
<gene>
    <name evidence="2" type="ORF">LZZ85_08785</name>
</gene>
<dbReference type="NCBIfam" id="TIGR03519">
    <property type="entry name" value="T9SS_PorP_fam"/>
    <property type="match status" value="1"/>
</dbReference>
<dbReference type="Pfam" id="PF11751">
    <property type="entry name" value="PorP_SprF"/>
    <property type="match status" value="1"/>
</dbReference>
<name>A0ABS9KPX0_9BACT</name>
<dbReference type="RefSeq" id="WP_237870719.1">
    <property type="nucleotide sequence ID" value="NZ_JAKLTR010000004.1"/>
</dbReference>
<organism evidence="2 3">
    <name type="scientific">Terrimonas ginsenosidimutans</name>
    <dbReference type="NCBI Taxonomy" id="2908004"/>
    <lineage>
        <taxon>Bacteria</taxon>
        <taxon>Pseudomonadati</taxon>
        <taxon>Bacteroidota</taxon>
        <taxon>Chitinophagia</taxon>
        <taxon>Chitinophagales</taxon>
        <taxon>Chitinophagaceae</taxon>
        <taxon>Terrimonas</taxon>
    </lineage>
</organism>
<sequence length="340" mass="37998">MNRKYRIRVVGLCLFACAGFFTAKGQDVHFSQFFEAPLQRNPALAGIFTGDIRAQAVFRDQWNSVTNAYKTASLNGEYRLPVGKGDDFVTTGVQLLYDRAGTIGWTTIQAFPALTYHKSVSADHNRYLSIGFMGGWVQRYFDRAKMTTNSQYDGLGDGEPLTNTRFSYLDGAVGMSYNATLKDNPENNFYLGAAYHHFTRPNQSFYRDPSIELNPKWVFSGGLRFGVSEYAYLTIQADHSRQGRYAETIGGAMYGLKIGGDPDNPDYVLHAGTYLRLNDALIPVIKLDYMPFSFALSYDVNVSKLRTSSYGRGGIELSVSFIKSLDRNNASLNAVKCPKF</sequence>
<evidence type="ECO:0000313" key="3">
    <source>
        <dbReference type="Proteomes" id="UP001165367"/>
    </source>
</evidence>